<dbReference type="Pfam" id="PF10544">
    <property type="entry name" value="T5orf172"/>
    <property type="match status" value="1"/>
</dbReference>
<proteinExistence type="predicted"/>
<accession>A0A423VMY6</accession>
<name>A0A423VMY6_9PEZI</name>
<comment type="caution">
    <text evidence="3">The sequence shown here is derived from an EMBL/GenBank/DDBJ whole genome shotgun (WGS) entry which is preliminary data.</text>
</comment>
<organism evidence="3 4">
    <name type="scientific">Cytospora schulzeri</name>
    <dbReference type="NCBI Taxonomy" id="448051"/>
    <lineage>
        <taxon>Eukaryota</taxon>
        <taxon>Fungi</taxon>
        <taxon>Dikarya</taxon>
        <taxon>Ascomycota</taxon>
        <taxon>Pezizomycotina</taxon>
        <taxon>Sordariomycetes</taxon>
        <taxon>Sordariomycetidae</taxon>
        <taxon>Diaporthales</taxon>
        <taxon>Cytosporaceae</taxon>
        <taxon>Cytospora</taxon>
    </lineage>
</organism>
<dbReference type="OrthoDB" id="2417614at2759"/>
<evidence type="ECO:0000259" key="2">
    <source>
        <dbReference type="SMART" id="SM00974"/>
    </source>
</evidence>
<dbReference type="EMBL" id="LKEA01000050">
    <property type="protein sequence ID" value="ROV92370.1"/>
    <property type="molecule type" value="Genomic_DNA"/>
</dbReference>
<dbReference type="PANTHER" id="PTHR28094:SF1">
    <property type="entry name" value="MEIOTICALLY UP-REGULATED GENE 113 PROTEIN"/>
    <property type="match status" value="1"/>
</dbReference>
<dbReference type="InterPro" id="IPR053006">
    <property type="entry name" value="Meiosis_regulatory"/>
</dbReference>
<dbReference type="SMART" id="SM00974">
    <property type="entry name" value="T5orf172"/>
    <property type="match status" value="1"/>
</dbReference>
<protein>
    <recommendedName>
        <fullName evidence="2">Bacteriophage T5 Orf172 DNA-binding domain-containing protein</fullName>
    </recommendedName>
</protein>
<keyword evidence="4" id="KW-1185">Reference proteome</keyword>
<dbReference type="AlphaFoldDB" id="A0A423VMY6"/>
<evidence type="ECO:0000313" key="4">
    <source>
        <dbReference type="Proteomes" id="UP000283895"/>
    </source>
</evidence>
<dbReference type="STRING" id="356882.A0A423VMY6"/>
<dbReference type="Proteomes" id="UP000283895">
    <property type="component" value="Unassembled WGS sequence"/>
</dbReference>
<evidence type="ECO:0000313" key="3">
    <source>
        <dbReference type="EMBL" id="ROV92370.1"/>
    </source>
</evidence>
<feature type="region of interest" description="Disordered" evidence="1">
    <location>
        <begin position="183"/>
        <end position="209"/>
    </location>
</feature>
<dbReference type="PANTHER" id="PTHR28094">
    <property type="entry name" value="MEIOTICALLY UP-REGULATED GENE 113 PROTEIN"/>
    <property type="match status" value="1"/>
</dbReference>
<sequence length="209" mass="24541">MTGREINEGIKRLLLKYSPATEGYVYGFMHPDDMLFRTSSEICTQGTHLIKIGRSVNYERRMREFRRNCKYVPRVVFAYFMPHHFRIEMVIHLQLHNVRLRDVGCIGCGARHEEWFGVDVGYAERLVSLWQGFANCHPYDEQGEMLPMWRERLEELDMDDIDCWERFIRGTPSGHPVAGYLQRLEEHPNGPSEDDTGPSSDELSRTDFH</sequence>
<dbReference type="InterPro" id="IPR018306">
    <property type="entry name" value="Phage_T5_Orf172_DNA-bd"/>
</dbReference>
<evidence type="ECO:0000256" key="1">
    <source>
        <dbReference type="SAM" id="MobiDB-lite"/>
    </source>
</evidence>
<gene>
    <name evidence="3" type="ORF">VMCG_09113</name>
</gene>
<feature type="domain" description="Bacteriophage T5 Orf172 DNA-binding" evidence="2">
    <location>
        <begin position="44"/>
        <end position="130"/>
    </location>
</feature>
<reference evidence="3 4" key="1">
    <citation type="submission" date="2015-09" db="EMBL/GenBank/DDBJ databases">
        <title>Host preference determinants of Valsa canker pathogens revealed by comparative genomics.</title>
        <authorList>
            <person name="Yin Z."/>
            <person name="Huang L."/>
        </authorList>
    </citation>
    <scope>NUCLEOTIDE SEQUENCE [LARGE SCALE GENOMIC DNA]</scope>
    <source>
        <strain evidence="3 4">03-1</strain>
    </source>
</reference>